<dbReference type="EMBL" id="CP133648">
    <property type="protein sequence ID" value="WNE85104.1"/>
    <property type="molecule type" value="Genomic_DNA"/>
</dbReference>
<dbReference type="GeneID" id="4556776"/>
<dbReference type="OMA" id="MFCTAWI"/>
<evidence type="ECO:0000313" key="5">
    <source>
        <dbReference type="EMBL" id="OSG99573.1"/>
    </source>
</evidence>
<feature type="transmembrane region" description="Helical" evidence="1">
    <location>
        <begin position="182"/>
        <end position="202"/>
    </location>
</feature>
<proteinExistence type="predicted"/>
<dbReference type="RefSeq" id="WP_011743644.1">
    <property type="nucleotide sequence ID" value="NZ_AP031418.1"/>
</dbReference>
<dbReference type="AlphaFoldDB" id="A0A076JJK3"/>
<evidence type="ECO:0000256" key="1">
    <source>
        <dbReference type="SAM" id="Phobius"/>
    </source>
</evidence>
<reference evidence="2 10" key="2">
    <citation type="submission" date="2018-03" db="EMBL/GenBank/DDBJ databases">
        <authorList>
            <person name="Keele B.F."/>
        </authorList>
    </citation>
    <scope>NUCLEOTIDE SEQUENCE [LARGE SCALE GENOMIC DNA]</scope>
    <source>
        <strain evidence="2 10">1-11</strain>
    </source>
</reference>
<keyword evidence="1" id="KW-0812">Transmembrane</keyword>
<gene>
    <name evidence="5" type="ORF">AL0467_1561</name>
    <name evidence="4" type="ORF">B0487_1859</name>
    <name evidence="7" type="ORF">B0703_08990</name>
    <name evidence="2" type="ORF">C8077_07675</name>
    <name evidence="6" type="ORF">DWX79_08040</name>
    <name evidence="3" type="ORF">GA629_06960</name>
</gene>
<accession>A0A076JJK3</accession>
<evidence type="ECO:0000313" key="9">
    <source>
        <dbReference type="Proteomes" id="UP000193377"/>
    </source>
</evidence>
<evidence type="ECO:0000313" key="11">
    <source>
        <dbReference type="Proteomes" id="UP000285462"/>
    </source>
</evidence>
<evidence type="ECO:0000313" key="10">
    <source>
        <dbReference type="Proteomes" id="UP000241454"/>
    </source>
</evidence>
<evidence type="ECO:0000313" key="8">
    <source>
        <dbReference type="Proteomes" id="UP000193208"/>
    </source>
</evidence>
<keyword evidence="1" id="KW-0472">Membrane</keyword>
<feature type="transmembrane region" description="Helical" evidence="1">
    <location>
        <begin position="12"/>
        <end position="28"/>
    </location>
</feature>
<dbReference type="Proteomes" id="UP000241454">
    <property type="component" value="Chromosome"/>
</dbReference>
<dbReference type="Pfam" id="PF04854">
    <property type="entry name" value="DUF624"/>
    <property type="match status" value="1"/>
</dbReference>
<dbReference type="InterPro" id="IPR006938">
    <property type="entry name" value="DUF624"/>
</dbReference>
<evidence type="ECO:0000313" key="7">
    <source>
        <dbReference type="EMBL" id="WNE85104.1"/>
    </source>
</evidence>
<dbReference type="EMBL" id="LNKI01000006">
    <property type="protein sequence ID" value="OSG99573.1"/>
    <property type="molecule type" value="Genomic_DNA"/>
</dbReference>
<reference evidence="6 11" key="3">
    <citation type="submission" date="2018-08" db="EMBL/GenBank/DDBJ databases">
        <title>A genome reference for cultivated species of the human gut microbiota.</title>
        <authorList>
            <person name="Zou Y."/>
            <person name="Xue W."/>
            <person name="Luo G."/>
        </authorList>
    </citation>
    <scope>NUCLEOTIDE SEQUENCE [LARGE SCALE GENOMIC DNA]</scope>
    <source>
        <strain evidence="6 11">AF21-27</strain>
    </source>
</reference>
<dbReference type="EMBL" id="LNKD01000004">
    <property type="protein sequence ID" value="OSG85414.1"/>
    <property type="molecule type" value="Genomic_DNA"/>
</dbReference>
<name>A0A076JJK3_BIFAD</name>
<dbReference type="EMBL" id="QRVT01000005">
    <property type="protein sequence ID" value="RGS64262.1"/>
    <property type="molecule type" value="Genomic_DNA"/>
</dbReference>
<feature type="transmembrane region" description="Helical" evidence="1">
    <location>
        <begin position="113"/>
        <end position="135"/>
    </location>
</feature>
<dbReference type="eggNOG" id="COG5578">
    <property type="taxonomic scope" value="Bacteria"/>
</dbReference>
<evidence type="ECO:0000313" key="6">
    <source>
        <dbReference type="EMBL" id="RGS64262.1"/>
    </source>
</evidence>
<keyword evidence="1" id="KW-1133">Transmembrane helix</keyword>
<dbReference type="Proteomes" id="UP000470200">
    <property type="component" value="Unassembled WGS sequence"/>
</dbReference>
<evidence type="ECO:0000313" key="4">
    <source>
        <dbReference type="EMBL" id="OSG85414.1"/>
    </source>
</evidence>
<protein>
    <submittedName>
        <fullName evidence="6">DUF624 domain-containing protein</fullName>
    </submittedName>
    <submittedName>
        <fullName evidence="4">Drug resistance transporter, EmrB/QacA subfamily protein</fullName>
    </submittedName>
    <submittedName>
        <fullName evidence="3">YesL family protein</fullName>
    </submittedName>
</protein>
<reference evidence="8 9" key="1">
    <citation type="journal article" date="2016" name="Sci. Rep.">
        <title>Evaluation of genetic diversity among strains of the human gut commensal Bifidobacterium adolescentis.</title>
        <authorList>
            <person name="Duranti S."/>
            <person name="Milani C."/>
            <person name="Lugli G.A."/>
            <person name="Mancabelli L."/>
            <person name="Turroni F."/>
            <person name="Ferrario C."/>
            <person name="Mangifesta M."/>
            <person name="Viappiani A."/>
            <person name="Sanchez B."/>
            <person name="Margolles A."/>
            <person name="van Sinderen D."/>
            <person name="Ventura M."/>
        </authorList>
    </citation>
    <scope>NUCLEOTIDE SEQUENCE [LARGE SCALE GENOMIC DNA]</scope>
    <source>
        <strain evidence="4 9">487B</strain>
        <strain evidence="7">703B</strain>
        <strain evidence="5 8">AL46-7</strain>
    </source>
</reference>
<dbReference type="Proteomes" id="UP000285462">
    <property type="component" value="Unassembled WGS sequence"/>
</dbReference>
<dbReference type="KEGG" id="badl:BADO_1399"/>
<reference evidence="3 12" key="4">
    <citation type="journal article" date="2019" name="Nat. Med.">
        <title>A library of human gut bacterial isolates paired with longitudinal multiomics data enables mechanistic microbiome research.</title>
        <authorList>
            <person name="Poyet M."/>
            <person name="Groussin M."/>
            <person name="Gibbons S.M."/>
            <person name="Avila-Pacheco J."/>
            <person name="Jiang X."/>
            <person name="Kearney S.M."/>
            <person name="Perrotta A.R."/>
            <person name="Berdy B."/>
            <person name="Zhao S."/>
            <person name="Lieberman T.D."/>
            <person name="Swanson P.K."/>
            <person name="Smith M."/>
            <person name="Roesemann S."/>
            <person name="Alexander J.E."/>
            <person name="Rich S.A."/>
            <person name="Livny J."/>
            <person name="Vlamakis H."/>
            <person name="Clish C."/>
            <person name="Bullock K."/>
            <person name="Deik A."/>
            <person name="Scott J."/>
            <person name="Pierce K.A."/>
            <person name="Xavier R.J."/>
            <person name="Alm E.J."/>
        </authorList>
    </citation>
    <scope>NUCLEOTIDE SEQUENCE [LARGE SCALE GENOMIC DNA]</scope>
    <source>
        <strain evidence="3 12">BIOML-A105</strain>
    </source>
</reference>
<feature type="transmembrane region" description="Helical" evidence="1">
    <location>
        <begin position="83"/>
        <end position="101"/>
    </location>
</feature>
<sequence>MLARFSVAYERFCRLLLTIFVVNIAMLVHTLLGAVVLGFFPSCAAAQTTFRTWLRAEDRSMRAKEVWGIFHGAWKNELKQANLFGWPLAVCWVVLAIDYYMMNWHARGTFDVAVSGVLFVLALVLLAFTMLVWVVRANYDERPLWIVRTTLTMIVARPLCTLLQIGLALLAILAWAQWPGLLMVFGMSLPMFCTAWIVYSFGRIPGMDIHDREQPGIRYAKS</sequence>
<evidence type="ECO:0000313" key="2">
    <source>
        <dbReference type="EMBL" id="AVT45781.1"/>
    </source>
</evidence>
<organism evidence="6 11">
    <name type="scientific">Bifidobacterium adolescentis</name>
    <dbReference type="NCBI Taxonomy" id="1680"/>
    <lineage>
        <taxon>Bacteria</taxon>
        <taxon>Bacillati</taxon>
        <taxon>Actinomycetota</taxon>
        <taxon>Actinomycetes</taxon>
        <taxon>Bifidobacteriales</taxon>
        <taxon>Bifidobacteriaceae</taxon>
        <taxon>Bifidobacterium</taxon>
    </lineage>
</organism>
<dbReference type="EMBL" id="CP028341">
    <property type="protein sequence ID" value="AVT45781.1"/>
    <property type="molecule type" value="Genomic_DNA"/>
</dbReference>
<dbReference type="EMBL" id="WDIP01000007">
    <property type="protein sequence ID" value="KAB5884237.1"/>
    <property type="molecule type" value="Genomic_DNA"/>
</dbReference>
<dbReference type="Proteomes" id="UP000193179">
    <property type="component" value="Chromosome"/>
</dbReference>
<dbReference type="Proteomes" id="UP000193377">
    <property type="component" value="Unassembled WGS sequence"/>
</dbReference>
<evidence type="ECO:0000313" key="12">
    <source>
        <dbReference type="Proteomes" id="UP000470200"/>
    </source>
</evidence>
<dbReference type="Proteomes" id="UP000193208">
    <property type="component" value="Unassembled WGS sequence"/>
</dbReference>
<evidence type="ECO:0000313" key="3">
    <source>
        <dbReference type="EMBL" id="KAB5884237.1"/>
    </source>
</evidence>
<feature type="transmembrane region" description="Helical" evidence="1">
    <location>
        <begin position="155"/>
        <end position="176"/>
    </location>
</feature>
<reference evidence="7" key="5">
    <citation type="submission" date="2023-09" db="EMBL/GenBank/DDBJ databases">
        <title>Ecological and genomic based identification of the Bifidobacterium adolescentis prototype of the healthy human gut microbiota.</title>
        <authorList>
            <person name="Lugli G.A."/>
            <person name="Argentini C."/>
            <person name="Tarracchini C."/>
            <person name="Fontana F."/>
            <person name="Alessandri G."/>
            <person name="Mancabelli L."/>
            <person name="Milani C."/>
            <person name="Turroni F."/>
            <person name="Ventura M."/>
        </authorList>
    </citation>
    <scope>NUCLEOTIDE SEQUENCE</scope>
    <source>
        <strain evidence="7">703B</strain>
    </source>
</reference>